<sequence length="31" mass="3657">MVIEHTRGHLLTTKSQLITDRNTNFYRKVAI</sequence>
<keyword evidence="2" id="KW-1185">Reference proteome</keyword>
<reference evidence="2" key="1">
    <citation type="submission" date="2013-09" db="EMBL/GenBank/DDBJ databases">
        <title>Corchorus olitorius genome sequencing.</title>
        <authorList>
            <person name="Alam M."/>
            <person name="Haque M.S."/>
            <person name="Islam M.S."/>
            <person name="Emdad E.M."/>
            <person name="Islam M.M."/>
            <person name="Ahmed B."/>
            <person name="Halim A."/>
            <person name="Hossen Q.M.M."/>
            <person name="Hossain M.Z."/>
            <person name="Ahmed R."/>
            <person name="Khan M.M."/>
            <person name="Islam R."/>
            <person name="Rashid M.M."/>
            <person name="Khan S.A."/>
            <person name="Rahman M.S."/>
            <person name="Alam M."/>
            <person name="Yahiya A.S."/>
            <person name="Khan M.S."/>
            <person name="Azam M.S."/>
            <person name="Haque T."/>
            <person name="Lashkar M.Z.H."/>
            <person name="Akhand A.I."/>
            <person name="Morshed G."/>
            <person name="Roy S."/>
            <person name="Uddin K.S."/>
            <person name="Rabeya T."/>
            <person name="Hossain A.S."/>
            <person name="Chowdhury A."/>
            <person name="Snigdha A.R."/>
            <person name="Mortoza M.S."/>
            <person name="Matin S.A."/>
            <person name="Hoque S.M.E."/>
            <person name="Islam M.K."/>
            <person name="Roy D.K."/>
            <person name="Haider R."/>
            <person name="Moosa M.M."/>
            <person name="Elias S.M."/>
            <person name="Hasan A.M."/>
            <person name="Jahan S."/>
            <person name="Shafiuddin M."/>
            <person name="Mahmood N."/>
            <person name="Shommy N.S."/>
        </authorList>
    </citation>
    <scope>NUCLEOTIDE SEQUENCE [LARGE SCALE GENOMIC DNA]</scope>
    <source>
        <strain evidence="2">cv. O-4</strain>
    </source>
</reference>
<dbReference type="Proteomes" id="UP000187203">
    <property type="component" value="Unassembled WGS sequence"/>
</dbReference>
<evidence type="ECO:0000313" key="1">
    <source>
        <dbReference type="EMBL" id="OMO52672.1"/>
    </source>
</evidence>
<proteinExistence type="predicted"/>
<dbReference type="EMBL" id="AWUE01023809">
    <property type="protein sequence ID" value="OMO52672.1"/>
    <property type="molecule type" value="Genomic_DNA"/>
</dbReference>
<comment type="caution">
    <text evidence="1">The sequence shown here is derived from an EMBL/GenBank/DDBJ whole genome shotgun (WGS) entry which is preliminary data.</text>
</comment>
<name>A0A1R3G3K6_9ROSI</name>
<gene>
    <name evidence="1" type="ORF">COLO4_37054</name>
</gene>
<protein>
    <submittedName>
        <fullName evidence="1">Uncharacterized protein</fullName>
    </submittedName>
</protein>
<dbReference type="AlphaFoldDB" id="A0A1R3G3K6"/>
<accession>A0A1R3G3K6</accession>
<evidence type="ECO:0000313" key="2">
    <source>
        <dbReference type="Proteomes" id="UP000187203"/>
    </source>
</evidence>
<organism evidence="1 2">
    <name type="scientific">Corchorus olitorius</name>
    <dbReference type="NCBI Taxonomy" id="93759"/>
    <lineage>
        <taxon>Eukaryota</taxon>
        <taxon>Viridiplantae</taxon>
        <taxon>Streptophyta</taxon>
        <taxon>Embryophyta</taxon>
        <taxon>Tracheophyta</taxon>
        <taxon>Spermatophyta</taxon>
        <taxon>Magnoliopsida</taxon>
        <taxon>eudicotyledons</taxon>
        <taxon>Gunneridae</taxon>
        <taxon>Pentapetalae</taxon>
        <taxon>rosids</taxon>
        <taxon>malvids</taxon>
        <taxon>Malvales</taxon>
        <taxon>Malvaceae</taxon>
        <taxon>Grewioideae</taxon>
        <taxon>Apeibeae</taxon>
        <taxon>Corchorus</taxon>
    </lineage>
</organism>